<proteinExistence type="predicted"/>
<keyword evidence="1" id="KW-0433">Leucine-rich repeat</keyword>
<dbReference type="SUPFAM" id="SSF52058">
    <property type="entry name" value="L domain-like"/>
    <property type="match status" value="1"/>
</dbReference>
<feature type="chain" id="PRO_5042995500" evidence="5">
    <location>
        <begin position="21"/>
        <end position="735"/>
    </location>
</feature>
<dbReference type="Proteomes" id="UP001374579">
    <property type="component" value="Unassembled WGS sequence"/>
</dbReference>
<name>A0AAN9GHW5_9CAEN</name>
<evidence type="ECO:0000256" key="3">
    <source>
        <dbReference type="ARBA" id="ARBA00022737"/>
    </source>
</evidence>
<dbReference type="PANTHER" id="PTHR24373:SF393">
    <property type="entry name" value="PROTEIN SLIT-LIKE PROTEIN"/>
    <property type="match status" value="1"/>
</dbReference>
<keyword evidence="7" id="KW-1185">Reference proteome</keyword>
<evidence type="ECO:0000313" key="7">
    <source>
        <dbReference type="Proteomes" id="UP001374579"/>
    </source>
</evidence>
<evidence type="ECO:0000313" key="6">
    <source>
        <dbReference type="EMBL" id="KAK7108676.1"/>
    </source>
</evidence>
<evidence type="ECO:0000256" key="1">
    <source>
        <dbReference type="ARBA" id="ARBA00022614"/>
    </source>
</evidence>
<dbReference type="EMBL" id="JBAMIC010000004">
    <property type="protein sequence ID" value="KAK7108676.1"/>
    <property type="molecule type" value="Genomic_DNA"/>
</dbReference>
<accession>A0AAN9GHW5</accession>
<dbReference type="InterPro" id="IPR001611">
    <property type="entry name" value="Leu-rich_rpt"/>
</dbReference>
<keyword evidence="3" id="KW-0677">Repeat</keyword>
<dbReference type="InterPro" id="IPR032675">
    <property type="entry name" value="LRR_dom_sf"/>
</dbReference>
<evidence type="ECO:0000256" key="5">
    <source>
        <dbReference type="SAM" id="SignalP"/>
    </source>
</evidence>
<dbReference type="InterPro" id="IPR003591">
    <property type="entry name" value="Leu-rich_rpt_typical-subtyp"/>
</dbReference>
<evidence type="ECO:0000256" key="2">
    <source>
        <dbReference type="ARBA" id="ARBA00022729"/>
    </source>
</evidence>
<dbReference type="PANTHER" id="PTHR24373">
    <property type="entry name" value="SLIT RELATED LEUCINE-RICH REPEAT NEURONAL PROTEIN"/>
    <property type="match status" value="1"/>
</dbReference>
<keyword evidence="2 5" id="KW-0732">Signal</keyword>
<comment type="caution">
    <text evidence="6">The sequence shown here is derived from an EMBL/GenBank/DDBJ whole genome shotgun (WGS) entry which is preliminary data.</text>
</comment>
<dbReference type="FunFam" id="3.80.10.10:FF:000770">
    <property type="entry name" value="Uncharacterized protein"/>
    <property type="match status" value="1"/>
</dbReference>
<evidence type="ECO:0000256" key="4">
    <source>
        <dbReference type="ARBA" id="ARBA00023180"/>
    </source>
</evidence>
<dbReference type="SMART" id="SM00369">
    <property type="entry name" value="LRR_TYP"/>
    <property type="match status" value="10"/>
</dbReference>
<dbReference type="SUPFAM" id="SSF52047">
    <property type="entry name" value="RNI-like"/>
    <property type="match status" value="1"/>
</dbReference>
<sequence length="735" mass="82368">MFHVFPCIALMCGLFPLTRGFSCTESQQAEGLSLDSSHRHLTSLPDTPSEKVTKFDVTYNDLSKLPEDTLSSWFPALQQLDASHNAITAIDDRTFQGLSELHDLDLSYNQLQVMHNGTLSDLSSSLRTLSLSHNRLQQLDDTAFRGLATLTSLSLDNNNLTSLTASTFSGLVSLRYLDLSYNALTSILNNTFADLVSLRSLRLDHNQMEHLEPAALAGLKQLVDIHLNDNRLEFFHWSLPAGVFADLQSVERFELKFNSRSNTGGYPEGVFGDLVAVRYLALDSFVDMDFGPEFARLSHIETLDVADSCKVNTLRNSSLLGFKNSSLQSLQLTSCHSLLFMETCAFCDLPHLKNLYLTHSDALHTGEAFRALYGLQGQSLDEINFRAVGRLLPELHIIDSNMTKYIHNVCVRTFIMSHAHIQRVIHNAMFHTADSQLSRCIQHVDLSENNLNGDLGVFINIFVHTKTLISLQLQEQHVYSLKGSACVLSVAPECGNRGSSTPPSWPETFHLPFPPSLHFLNLSAMFTFFNSMPPRVDAPSALGLKTLDLSFGFTSHCMTTFTGFQHLETFDFSGNYCNNISDNIFDHLLSLRHLSLSSAHLNPADIRTRAHRLLQHVDRLETLDLSWNWLVEIQGHSLPAQSRLQRLLLSHNSFQSLPVDVGLHPNLTDLDLSFNSVPSLTSVERDSLDELASRHLFRLNLRGNPMLCACSNLNFLRWMWDTHVILDGDGSSGRR</sequence>
<gene>
    <name evidence="6" type="ORF">V1264_016364</name>
</gene>
<organism evidence="6 7">
    <name type="scientific">Littorina saxatilis</name>
    <dbReference type="NCBI Taxonomy" id="31220"/>
    <lineage>
        <taxon>Eukaryota</taxon>
        <taxon>Metazoa</taxon>
        <taxon>Spiralia</taxon>
        <taxon>Lophotrochozoa</taxon>
        <taxon>Mollusca</taxon>
        <taxon>Gastropoda</taxon>
        <taxon>Caenogastropoda</taxon>
        <taxon>Littorinimorpha</taxon>
        <taxon>Littorinoidea</taxon>
        <taxon>Littorinidae</taxon>
        <taxon>Littorina</taxon>
    </lineage>
</organism>
<dbReference type="SMART" id="SM00365">
    <property type="entry name" value="LRR_SD22"/>
    <property type="match status" value="5"/>
</dbReference>
<reference evidence="6 7" key="1">
    <citation type="submission" date="2024-02" db="EMBL/GenBank/DDBJ databases">
        <title>Chromosome-scale genome assembly of the rough periwinkle Littorina saxatilis.</title>
        <authorList>
            <person name="De Jode A."/>
            <person name="Faria R."/>
            <person name="Formenti G."/>
            <person name="Sims Y."/>
            <person name="Smith T.P."/>
            <person name="Tracey A."/>
            <person name="Wood J.M.D."/>
            <person name="Zagrodzka Z.B."/>
            <person name="Johannesson K."/>
            <person name="Butlin R.K."/>
            <person name="Leder E.H."/>
        </authorList>
    </citation>
    <scope>NUCLEOTIDE SEQUENCE [LARGE SCALE GENOMIC DNA]</scope>
    <source>
        <strain evidence="6">Snail1</strain>
        <tissue evidence="6">Muscle</tissue>
    </source>
</reference>
<dbReference type="Gene3D" id="3.80.10.10">
    <property type="entry name" value="Ribonuclease Inhibitor"/>
    <property type="match status" value="5"/>
</dbReference>
<protein>
    <submittedName>
        <fullName evidence="6">Uncharacterized protein</fullName>
    </submittedName>
</protein>
<dbReference type="AlphaFoldDB" id="A0AAN9GHW5"/>
<dbReference type="PROSITE" id="PS51450">
    <property type="entry name" value="LRR"/>
    <property type="match status" value="3"/>
</dbReference>
<keyword evidence="4" id="KW-0325">Glycoprotein</keyword>
<feature type="signal peptide" evidence="5">
    <location>
        <begin position="1"/>
        <end position="20"/>
    </location>
</feature>
<dbReference type="InterPro" id="IPR050328">
    <property type="entry name" value="Dev_Immune_Receptor"/>
</dbReference>
<dbReference type="Pfam" id="PF13855">
    <property type="entry name" value="LRR_8"/>
    <property type="match status" value="3"/>
</dbReference>